<sequence>MLVLILRNIKCKNIFKFSYIHNKTDNEWRVFHTLLLDDNNLQNVYSKFIIFVENFLNHHKLNIKNSLMSDDEKIDLINKFILYPAVTYTRHTNTIIFNKEVSFEDINYVIKTFNPMTC</sequence>
<proteinExistence type="predicted"/>
<organismHost>
    <name type="scientific">Choristoneura fumiferana</name>
    <name type="common">Spruce budworm moth</name>
    <name type="synonym">Archips fumiferana</name>
    <dbReference type="NCBI Taxonomy" id="7141"/>
</organismHost>
<dbReference type="GeneID" id="15613071"/>
<evidence type="ECO:0000313" key="2">
    <source>
        <dbReference type="Proteomes" id="UP000792220"/>
    </source>
</evidence>
<evidence type="ECO:0000313" key="1">
    <source>
        <dbReference type="EMBL" id="CCU55649.1"/>
    </source>
</evidence>
<organism evidence="1 2">
    <name type="scientific">Choristoneura biennis entomopoxvirus</name>
    <name type="common">CbEPV</name>
    <dbReference type="NCBI Taxonomy" id="10288"/>
    <lineage>
        <taxon>Viruses</taxon>
        <taxon>Varidnaviria</taxon>
        <taxon>Bamfordvirae</taxon>
        <taxon>Nucleocytoviricota</taxon>
        <taxon>Pokkesviricetes</taxon>
        <taxon>Chitovirales</taxon>
        <taxon>Poxviridae</taxon>
        <taxon>Entomopoxvirinae</taxon>
        <taxon>Betaentomopoxvirus</taxon>
        <taxon>Betaentomopoxvirus cbiennis</taxon>
    </lineage>
</organism>
<dbReference type="KEGG" id="vg:15613071"/>
<dbReference type="EMBL" id="HF679132">
    <property type="protein sequence ID" value="CCU55649.1"/>
    <property type="molecule type" value="Genomic_DNA"/>
</dbReference>
<dbReference type="OrthoDB" id="41181at10239"/>
<reference evidence="1" key="1">
    <citation type="journal article" date="2013" name="J. Virol.">
        <title>New Insights into the Evolution of Entomopoxvirinae from the Complete Genome Sequences of Four Entomopoxviruses Infecting Adoxophyes honmai, Choristoneura biennis, Choristoneura rosaceana, and Mythimna separata.</title>
        <authorList>
            <person name="Theze J."/>
            <person name="Takatsuka J."/>
            <person name="Li Z."/>
            <person name="Gallais J."/>
            <person name="Doucet D."/>
            <person name="Arif B."/>
            <person name="Nakai M."/>
            <person name="Herniou E.A."/>
        </authorList>
    </citation>
    <scope>NUCLEOTIDE SEQUENCE</scope>
</reference>
<keyword evidence="2" id="KW-1185">Reference proteome</keyword>
<protein>
    <submittedName>
        <fullName evidence="1">Uncharacterized protein</fullName>
    </submittedName>
</protein>
<dbReference type="RefSeq" id="YP_008004151.1">
    <property type="nucleotide sequence ID" value="NC_021248.1"/>
</dbReference>
<dbReference type="Proteomes" id="UP000792220">
    <property type="component" value="Genome"/>
</dbReference>
<gene>
    <name evidence="1" type="ORF">CHBEV_081</name>
</gene>
<name>A0A916P172_CBEPV</name>
<accession>A0A916P172</accession>